<dbReference type="PRINTS" id="PR00019">
    <property type="entry name" value="LEURICHRPT"/>
</dbReference>
<reference evidence="11 12" key="1">
    <citation type="journal article" date="2018" name="Nat. Genet.">
        <title>The Rosa genome provides new insights in the design of modern roses.</title>
        <authorList>
            <person name="Bendahmane M."/>
        </authorList>
    </citation>
    <scope>NUCLEOTIDE SEQUENCE [LARGE SCALE GENOMIC DNA]</scope>
    <source>
        <strain evidence="12">cv. Old Blush</strain>
    </source>
</reference>
<dbReference type="GO" id="GO:0004674">
    <property type="term" value="F:protein serine/threonine kinase activity"/>
    <property type="evidence" value="ECO:0007669"/>
    <property type="project" value="UniProtKB-KW"/>
</dbReference>
<keyword evidence="11" id="KW-0808">Transferase</keyword>
<dbReference type="AlphaFoldDB" id="A0A2P6Q7U3"/>
<keyword evidence="9" id="KW-0675">Receptor</keyword>
<dbReference type="Pfam" id="PF00560">
    <property type="entry name" value="LRR_1"/>
    <property type="match status" value="1"/>
</dbReference>
<keyword evidence="6" id="KW-0677">Repeat</keyword>
<keyword evidence="7" id="KW-1133">Transmembrane helix</keyword>
<dbReference type="SUPFAM" id="SSF52058">
    <property type="entry name" value="L domain-like"/>
    <property type="match status" value="1"/>
</dbReference>
<dbReference type="PANTHER" id="PTHR48063">
    <property type="entry name" value="LRR RECEPTOR-LIKE KINASE"/>
    <property type="match status" value="1"/>
</dbReference>
<dbReference type="FunFam" id="3.80.10.10:FF:000111">
    <property type="entry name" value="LRR receptor-like serine/threonine-protein kinase ERECTA"/>
    <property type="match status" value="1"/>
</dbReference>
<proteinExistence type="inferred from homology"/>
<dbReference type="GO" id="GO:0016020">
    <property type="term" value="C:membrane"/>
    <property type="evidence" value="ECO:0007669"/>
    <property type="project" value="UniProtKB-SubCell"/>
</dbReference>
<keyword evidence="3" id="KW-0433">Leucine-rich repeat</keyword>
<evidence type="ECO:0000256" key="5">
    <source>
        <dbReference type="ARBA" id="ARBA00022729"/>
    </source>
</evidence>
<evidence type="ECO:0000256" key="9">
    <source>
        <dbReference type="ARBA" id="ARBA00023170"/>
    </source>
</evidence>
<dbReference type="STRING" id="74649.A0A2P6Q7U3"/>
<evidence type="ECO:0000313" key="11">
    <source>
        <dbReference type="EMBL" id="PRQ30239.1"/>
    </source>
</evidence>
<dbReference type="Gramene" id="PRQ30239">
    <property type="protein sequence ID" value="PRQ30239"/>
    <property type="gene ID" value="RchiOBHm_Chr5g0022451"/>
</dbReference>
<comment type="subcellular location">
    <subcellularLocation>
        <location evidence="1">Membrane</location>
        <topology evidence="1">Single-pass type I membrane protein</topology>
    </subcellularLocation>
</comment>
<dbReference type="InterPro" id="IPR001611">
    <property type="entry name" value="Leu-rich_rpt"/>
</dbReference>
<dbReference type="InterPro" id="IPR032675">
    <property type="entry name" value="LRR_dom_sf"/>
</dbReference>
<sequence>MHAYFSQTTVLSKGRANEYDSFTLEWVRSFDLSSNNLEGEIPEEISSLIGLATLNLSMNQLSGDIPSKVGNLLWLETLDLSHNNLSGQIPPSFSSFTFLAHLNLSYNNLNGRIPSSTQLQTLNDPSIYAGNPSLCGVPLLALCPGENAPARPPNPSEGTDEDDVGKYVGLIAIFIRKSINIYADKSNQNKTDKS</sequence>
<evidence type="ECO:0000256" key="4">
    <source>
        <dbReference type="ARBA" id="ARBA00022692"/>
    </source>
</evidence>
<evidence type="ECO:0000256" key="10">
    <source>
        <dbReference type="ARBA" id="ARBA00023180"/>
    </source>
</evidence>
<evidence type="ECO:0000256" key="1">
    <source>
        <dbReference type="ARBA" id="ARBA00004479"/>
    </source>
</evidence>
<evidence type="ECO:0000256" key="3">
    <source>
        <dbReference type="ARBA" id="ARBA00022614"/>
    </source>
</evidence>
<name>A0A2P6Q7U3_ROSCH</name>
<dbReference type="Gene3D" id="3.80.10.10">
    <property type="entry name" value="Ribonuclease Inhibitor"/>
    <property type="match status" value="1"/>
</dbReference>
<keyword evidence="10" id="KW-0325">Glycoprotein</keyword>
<evidence type="ECO:0000256" key="6">
    <source>
        <dbReference type="ARBA" id="ARBA00022737"/>
    </source>
</evidence>
<keyword evidence="4" id="KW-0812">Transmembrane</keyword>
<evidence type="ECO:0000256" key="7">
    <source>
        <dbReference type="ARBA" id="ARBA00022989"/>
    </source>
</evidence>
<dbReference type="Proteomes" id="UP000238479">
    <property type="component" value="Chromosome 5"/>
</dbReference>
<organism evidence="11 12">
    <name type="scientific">Rosa chinensis</name>
    <name type="common">China rose</name>
    <dbReference type="NCBI Taxonomy" id="74649"/>
    <lineage>
        <taxon>Eukaryota</taxon>
        <taxon>Viridiplantae</taxon>
        <taxon>Streptophyta</taxon>
        <taxon>Embryophyta</taxon>
        <taxon>Tracheophyta</taxon>
        <taxon>Spermatophyta</taxon>
        <taxon>Magnoliopsida</taxon>
        <taxon>eudicotyledons</taxon>
        <taxon>Gunneridae</taxon>
        <taxon>Pentapetalae</taxon>
        <taxon>rosids</taxon>
        <taxon>fabids</taxon>
        <taxon>Rosales</taxon>
        <taxon>Rosaceae</taxon>
        <taxon>Rosoideae</taxon>
        <taxon>Rosoideae incertae sedis</taxon>
        <taxon>Rosa</taxon>
    </lineage>
</organism>
<comment type="similarity">
    <text evidence="2">Belongs to the RLP family.</text>
</comment>
<dbReference type="OMA" id="METQAFH"/>
<dbReference type="EC" id="2.7.11.1" evidence="11"/>
<keyword evidence="5" id="KW-0732">Signal</keyword>
<keyword evidence="11" id="KW-0723">Serine/threonine-protein kinase</keyword>
<protein>
    <submittedName>
        <fullName evidence="11">Putative non-specific serine/threonine protein kinase</fullName>
        <ecNumber evidence="11">2.7.11.1</ecNumber>
    </submittedName>
</protein>
<evidence type="ECO:0000256" key="8">
    <source>
        <dbReference type="ARBA" id="ARBA00023136"/>
    </source>
</evidence>
<keyword evidence="12" id="KW-1185">Reference proteome</keyword>
<dbReference type="InterPro" id="IPR046956">
    <property type="entry name" value="RLP23-like"/>
</dbReference>
<comment type="caution">
    <text evidence="11">The sequence shown here is derived from an EMBL/GenBank/DDBJ whole genome shotgun (WGS) entry which is preliminary data.</text>
</comment>
<evidence type="ECO:0000256" key="2">
    <source>
        <dbReference type="ARBA" id="ARBA00009592"/>
    </source>
</evidence>
<dbReference type="PANTHER" id="PTHR48063:SF90">
    <property type="entry name" value="OS11G0565920 PROTEIN"/>
    <property type="match status" value="1"/>
</dbReference>
<dbReference type="EMBL" id="PDCK01000043">
    <property type="protein sequence ID" value="PRQ30239.1"/>
    <property type="molecule type" value="Genomic_DNA"/>
</dbReference>
<accession>A0A2P6Q7U3</accession>
<keyword evidence="8" id="KW-0472">Membrane</keyword>
<gene>
    <name evidence="11" type="ORF">RchiOBHm_Chr5g0022451</name>
</gene>
<dbReference type="Pfam" id="PF13855">
    <property type="entry name" value="LRR_8"/>
    <property type="match status" value="1"/>
</dbReference>
<evidence type="ECO:0000313" key="12">
    <source>
        <dbReference type="Proteomes" id="UP000238479"/>
    </source>
</evidence>
<keyword evidence="11" id="KW-0418">Kinase</keyword>